<keyword evidence="2" id="KW-0858">Xylan degradation</keyword>
<dbReference type="EMBL" id="MNCJ02000320">
    <property type="protein sequence ID" value="KAF5804995.1"/>
    <property type="molecule type" value="Genomic_DNA"/>
</dbReference>
<protein>
    <submittedName>
        <fullName evidence="2">Aspartic peptidase A1 family, aspartic peptidase domain superfamily, xylanase inhibitor</fullName>
    </submittedName>
</protein>
<keyword evidence="2" id="KW-0119">Carbohydrate metabolism</keyword>
<reference evidence="2" key="2">
    <citation type="submission" date="2020-06" db="EMBL/GenBank/DDBJ databases">
        <title>Helianthus annuus Genome sequencing and assembly Release 2.</title>
        <authorList>
            <person name="Gouzy J."/>
            <person name="Langlade N."/>
            <person name="Munos S."/>
        </authorList>
    </citation>
    <scope>NUCLEOTIDE SEQUENCE</scope>
    <source>
        <tissue evidence="2">Leaves</tissue>
    </source>
</reference>
<feature type="domain" description="Xylanase inhibitor C-terminal" evidence="1">
    <location>
        <begin position="32"/>
        <end position="107"/>
    </location>
</feature>
<reference evidence="2" key="1">
    <citation type="journal article" date="2017" name="Nature">
        <title>The sunflower genome provides insights into oil metabolism, flowering and Asterid evolution.</title>
        <authorList>
            <person name="Badouin H."/>
            <person name="Gouzy J."/>
            <person name="Grassa C.J."/>
            <person name="Murat F."/>
            <person name="Staton S.E."/>
            <person name="Cottret L."/>
            <person name="Lelandais-Briere C."/>
            <person name="Owens G.L."/>
            <person name="Carrere S."/>
            <person name="Mayjonade B."/>
            <person name="Legrand L."/>
            <person name="Gill N."/>
            <person name="Kane N.C."/>
            <person name="Bowers J.E."/>
            <person name="Hubner S."/>
            <person name="Bellec A."/>
            <person name="Berard A."/>
            <person name="Berges H."/>
            <person name="Blanchet N."/>
            <person name="Boniface M.C."/>
            <person name="Brunel D."/>
            <person name="Catrice O."/>
            <person name="Chaidir N."/>
            <person name="Claudel C."/>
            <person name="Donnadieu C."/>
            <person name="Faraut T."/>
            <person name="Fievet G."/>
            <person name="Helmstetter N."/>
            <person name="King M."/>
            <person name="Knapp S.J."/>
            <person name="Lai Z."/>
            <person name="Le Paslier M.C."/>
            <person name="Lippi Y."/>
            <person name="Lorenzon L."/>
            <person name="Mandel J.R."/>
            <person name="Marage G."/>
            <person name="Marchand G."/>
            <person name="Marquand E."/>
            <person name="Bret-Mestries E."/>
            <person name="Morien E."/>
            <person name="Nambeesan S."/>
            <person name="Nguyen T."/>
            <person name="Pegot-Espagnet P."/>
            <person name="Pouilly N."/>
            <person name="Raftis F."/>
            <person name="Sallet E."/>
            <person name="Schiex T."/>
            <person name="Thomas J."/>
            <person name="Vandecasteele C."/>
            <person name="Vares D."/>
            <person name="Vear F."/>
            <person name="Vautrin S."/>
            <person name="Crespi M."/>
            <person name="Mangin B."/>
            <person name="Burke J.M."/>
            <person name="Salse J."/>
            <person name="Munos S."/>
            <person name="Vincourt P."/>
            <person name="Rieseberg L.H."/>
            <person name="Langlade N.B."/>
        </authorList>
    </citation>
    <scope>NUCLEOTIDE SEQUENCE</scope>
    <source>
        <tissue evidence="2">Leaves</tissue>
    </source>
</reference>
<dbReference type="InterPro" id="IPR021109">
    <property type="entry name" value="Peptidase_aspartic_dom_sf"/>
</dbReference>
<dbReference type="SUPFAM" id="SSF50630">
    <property type="entry name" value="Acid proteases"/>
    <property type="match status" value="1"/>
</dbReference>
<comment type="caution">
    <text evidence="2">The sequence shown here is derived from an EMBL/GenBank/DDBJ whole genome shotgun (WGS) entry which is preliminary data.</text>
</comment>
<dbReference type="Gene3D" id="2.40.70.10">
    <property type="entry name" value="Acid Proteases"/>
    <property type="match status" value="1"/>
</dbReference>
<dbReference type="Gramene" id="mRNA:HanXRQr2_Chr05g0203721">
    <property type="protein sequence ID" value="mRNA:HanXRQr2_Chr05g0203721"/>
    <property type="gene ID" value="HanXRQr2_Chr05g0203721"/>
</dbReference>
<sequence length="111" mass="12384">MDLIMIFHRGFFFSGTNNTTDFGLQVFIQFGSQTEETQSQPSSAIPFEYCYELSPNQKTFEAPLMNLTMEGGDKYSVKNPFVFVPLEDGGTVFCLGIDKSEDVNIIGQNSS</sequence>
<keyword evidence="2" id="KW-0624">Polysaccharide degradation</keyword>
<dbReference type="GO" id="GO:0045493">
    <property type="term" value="P:xylan catabolic process"/>
    <property type="evidence" value="ECO:0007669"/>
    <property type="project" value="UniProtKB-KW"/>
</dbReference>
<dbReference type="GO" id="GO:0016798">
    <property type="term" value="F:hydrolase activity, acting on glycosyl bonds"/>
    <property type="evidence" value="ECO:0007669"/>
    <property type="project" value="UniProtKB-KW"/>
</dbReference>
<accession>A0A9K3NMC1</accession>
<dbReference type="Pfam" id="PF14541">
    <property type="entry name" value="TAXi_C"/>
    <property type="match status" value="1"/>
</dbReference>
<proteinExistence type="predicted"/>
<dbReference type="InterPro" id="IPR032799">
    <property type="entry name" value="TAXi_C"/>
</dbReference>
<keyword evidence="2" id="KW-0378">Hydrolase</keyword>
<evidence type="ECO:0000313" key="2">
    <source>
        <dbReference type="EMBL" id="KAF5804995.1"/>
    </source>
</evidence>
<name>A0A9K3NMC1_HELAN</name>
<evidence type="ECO:0000259" key="1">
    <source>
        <dbReference type="Pfam" id="PF14541"/>
    </source>
</evidence>
<keyword evidence="3" id="KW-1185">Reference proteome</keyword>
<keyword evidence="2" id="KW-0326">Glycosidase</keyword>
<organism evidence="2 3">
    <name type="scientific">Helianthus annuus</name>
    <name type="common">Common sunflower</name>
    <dbReference type="NCBI Taxonomy" id="4232"/>
    <lineage>
        <taxon>Eukaryota</taxon>
        <taxon>Viridiplantae</taxon>
        <taxon>Streptophyta</taxon>
        <taxon>Embryophyta</taxon>
        <taxon>Tracheophyta</taxon>
        <taxon>Spermatophyta</taxon>
        <taxon>Magnoliopsida</taxon>
        <taxon>eudicotyledons</taxon>
        <taxon>Gunneridae</taxon>
        <taxon>Pentapetalae</taxon>
        <taxon>asterids</taxon>
        <taxon>campanulids</taxon>
        <taxon>Asterales</taxon>
        <taxon>Asteraceae</taxon>
        <taxon>Asteroideae</taxon>
        <taxon>Heliantheae alliance</taxon>
        <taxon>Heliantheae</taxon>
        <taxon>Helianthus</taxon>
    </lineage>
</organism>
<dbReference type="Proteomes" id="UP000215914">
    <property type="component" value="Unassembled WGS sequence"/>
</dbReference>
<dbReference type="AlphaFoldDB" id="A0A9K3NMC1"/>
<evidence type="ECO:0000313" key="3">
    <source>
        <dbReference type="Proteomes" id="UP000215914"/>
    </source>
</evidence>
<gene>
    <name evidence="2" type="ORF">HanXRQr2_Chr05g0203721</name>
</gene>